<dbReference type="Proteomes" id="UP000019443">
    <property type="component" value="Chromosome"/>
</dbReference>
<accession>W6R9Z9</accession>
<keyword evidence="2" id="KW-1185">Reference proteome</keyword>
<gene>
    <name evidence="1" type="ORF">LPU83_2087</name>
</gene>
<dbReference type="KEGG" id="rhl:LPU83_2087"/>
<protein>
    <submittedName>
        <fullName evidence="1">Uncharacterized protein</fullName>
    </submittedName>
</protein>
<proteinExistence type="predicted"/>
<sequence length="35" mass="3891">MFRQDNDRTKQGVAAARFNSRVADSVAILVARAKK</sequence>
<evidence type="ECO:0000313" key="1">
    <source>
        <dbReference type="EMBL" id="CDM57744.1"/>
    </source>
</evidence>
<organism evidence="1 2">
    <name type="scientific">Rhizobium favelukesii</name>
    <dbReference type="NCBI Taxonomy" id="348824"/>
    <lineage>
        <taxon>Bacteria</taxon>
        <taxon>Pseudomonadati</taxon>
        <taxon>Pseudomonadota</taxon>
        <taxon>Alphaproteobacteria</taxon>
        <taxon>Hyphomicrobiales</taxon>
        <taxon>Rhizobiaceae</taxon>
        <taxon>Rhizobium/Agrobacterium group</taxon>
        <taxon>Rhizobium</taxon>
    </lineage>
</organism>
<evidence type="ECO:0000313" key="2">
    <source>
        <dbReference type="Proteomes" id="UP000019443"/>
    </source>
</evidence>
<dbReference type="HOGENOM" id="CLU_3366916_0_0_5"/>
<dbReference type="AlphaFoldDB" id="W6R9Z9"/>
<dbReference type="EMBL" id="HG916852">
    <property type="protein sequence ID" value="CDM57744.1"/>
    <property type="molecule type" value="Genomic_DNA"/>
</dbReference>
<reference evidence="1" key="1">
    <citation type="submission" date="2013-11" db="EMBL/GenBank/DDBJ databases">
        <title>Draft genome sequence of the broad-host-range Rhizobium sp. LPU83 strain, a member of the low-genetic diversity Oregon-like Rhizobium sp. group.</title>
        <authorList>
            <person name="Wibberg D."/>
            <person name="Puehler A."/>
            <person name="Schlueter A."/>
        </authorList>
    </citation>
    <scope>NUCLEOTIDE SEQUENCE [LARGE SCALE GENOMIC DNA]</scope>
    <source>
        <strain evidence="1">LPU83</strain>
    </source>
</reference>
<name>W6R9Z9_9HYPH</name>